<gene>
    <name evidence="1" type="ORF">C6Y53_06680</name>
</gene>
<dbReference type="Proteomes" id="UP000237655">
    <property type="component" value="Chromosome"/>
</dbReference>
<evidence type="ECO:0000313" key="2">
    <source>
        <dbReference type="Proteomes" id="UP000237655"/>
    </source>
</evidence>
<proteinExistence type="predicted"/>
<accession>A0A2S0MNH6</accession>
<protein>
    <submittedName>
        <fullName evidence="1">Uncharacterized protein</fullName>
    </submittedName>
</protein>
<dbReference type="AlphaFoldDB" id="A0A2S0MNH6"/>
<dbReference type="RefSeq" id="WP_149615477.1">
    <property type="nucleotide sequence ID" value="NZ_CP027665.1"/>
</dbReference>
<organism evidence="1 2">
    <name type="scientific">Pukyongiella litopenaei</name>
    <dbReference type="NCBI Taxonomy" id="2605946"/>
    <lineage>
        <taxon>Bacteria</taxon>
        <taxon>Pseudomonadati</taxon>
        <taxon>Pseudomonadota</taxon>
        <taxon>Alphaproteobacteria</taxon>
        <taxon>Rhodobacterales</taxon>
        <taxon>Paracoccaceae</taxon>
        <taxon>Pukyongiella</taxon>
    </lineage>
</organism>
<sequence>MVRNGRRYGMAGRGGRPRAGWRRVAALVALLPGMVNAQHIPTGRFDLPRTFSIFNEYCTAAMQGLEMLKPRLPVPGPAGEQVYAVSPDGNLITFQTARDEFLIIGAFRYHPNFVLRECMVQQIVGAMKPGPELVQEFLALAPRGDGITMTGGRVSEQIPPAGLMALAGMIVRDRYEYLIYGAMQPQGTVMLAGMADGNFRLNSYVAVPR</sequence>
<evidence type="ECO:0000313" key="1">
    <source>
        <dbReference type="EMBL" id="AVO37428.2"/>
    </source>
</evidence>
<name>A0A2S0MNH6_9RHOB</name>
<keyword evidence="2" id="KW-1185">Reference proteome</keyword>
<dbReference type="EMBL" id="CP027665">
    <property type="protein sequence ID" value="AVO37428.2"/>
    <property type="molecule type" value="Genomic_DNA"/>
</dbReference>
<reference evidence="2" key="1">
    <citation type="submission" date="2018-03" db="EMBL/GenBank/DDBJ databases">
        <title>Genomic analysis of the strain SH-1 isolated from shrimp intestine.</title>
        <authorList>
            <person name="Kim Y.-S."/>
            <person name="Kim S.-E."/>
            <person name="Kim K.-H."/>
        </authorList>
    </citation>
    <scope>NUCLEOTIDE SEQUENCE [LARGE SCALE GENOMIC DNA]</scope>
    <source>
        <strain evidence="2">SH-1</strain>
    </source>
</reference>
<dbReference type="KEGG" id="thas:C6Y53_06680"/>